<feature type="compositionally biased region" description="Basic and acidic residues" evidence="1">
    <location>
        <begin position="34"/>
        <end position="48"/>
    </location>
</feature>
<accession>A0A6A6ZAK5</accession>
<evidence type="ECO:0000313" key="2">
    <source>
        <dbReference type="EMBL" id="KAF2817868.1"/>
    </source>
</evidence>
<feature type="compositionally biased region" description="Polar residues" evidence="1">
    <location>
        <begin position="17"/>
        <end position="30"/>
    </location>
</feature>
<reference evidence="2 4" key="1">
    <citation type="journal article" date="2020" name="Stud. Mycol.">
        <title>101 Dothideomycetes genomes: a test case for predicting lifestyles and emergence of pathogens.</title>
        <authorList>
            <person name="Haridas S."/>
            <person name="Albert R."/>
            <person name="Binder M."/>
            <person name="Bloem J."/>
            <person name="Labutti K."/>
            <person name="Salamov A."/>
            <person name="Andreopoulos B."/>
            <person name="Baker S."/>
            <person name="Barry K."/>
            <person name="Bills G."/>
            <person name="Bluhm B."/>
            <person name="Cannon C."/>
            <person name="Castanera R."/>
            <person name="Culley D."/>
            <person name="Daum C."/>
            <person name="Ezra D."/>
            <person name="Gonzalez J."/>
            <person name="Henrissat B."/>
            <person name="Kuo A."/>
            <person name="Liang C."/>
            <person name="Lipzen A."/>
            <person name="Lutzoni F."/>
            <person name="Magnuson J."/>
            <person name="Mondo S."/>
            <person name="Nolan M."/>
            <person name="Ohm R."/>
            <person name="Pangilinan J."/>
            <person name="Park H.-J."/>
            <person name="Ramirez L."/>
            <person name="Alfaro M."/>
            <person name="Sun H."/>
            <person name="Tritt A."/>
            <person name="Yoshinaga Y."/>
            <person name="Zwiers L.-H."/>
            <person name="Turgeon B."/>
            <person name="Goodwin S."/>
            <person name="Spatafora J."/>
            <person name="Crous P."/>
            <person name="Grigoriev I."/>
        </authorList>
    </citation>
    <scope>NUCLEOTIDE SEQUENCE</scope>
    <source>
        <strain evidence="2 4">CBS 304.34</strain>
    </source>
</reference>
<protein>
    <submittedName>
        <fullName evidence="2 4">Uncharacterized protein</fullName>
    </submittedName>
</protein>
<dbReference type="Proteomes" id="UP000504636">
    <property type="component" value="Unplaced"/>
</dbReference>
<dbReference type="OrthoDB" id="10555424at2759"/>
<dbReference type="EMBL" id="MU003692">
    <property type="protein sequence ID" value="KAF2817868.1"/>
    <property type="molecule type" value="Genomic_DNA"/>
</dbReference>
<feature type="compositionally biased region" description="Basic and acidic residues" evidence="1">
    <location>
        <begin position="1"/>
        <end position="12"/>
    </location>
</feature>
<proteinExistence type="predicted"/>
<evidence type="ECO:0000313" key="4">
    <source>
        <dbReference type="RefSeq" id="XP_033584832.1"/>
    </source>
</evidence>
<reference evidence="4" key="3">
    <citation type="submission" date="2025-04" db="UniProtKB">
        <authorList>
            <consortium name="RefSeq"/>
        </authorList>
    </citation>
    <scope>IDENTIFICATION</scope>
    <source>
        <strain evidence="4">CBS 304.34</strain>
    </source>
</reference>
<dbReference type="AlphaFoldDB" id="A0A6A6ZAK5"/>
<sequence length="401" mass="45098">MASKVSPKENRMFSKGISATTPSAAANVTSMLDAEIKDRQDTDPKETLGDVDMEDASYVEGRSGNGSWMHPLVRKHSSLKDSGNDDDKVEPRKQPSGSEALKPAKPTELLNLPLEMIRKITEYAVGAGGDITFRAYGYHDTFAPQHSFGDEYISSYKSLRLVNKYLSPVADESFFQYSSLQVAQIQTLDMALDRGLRQFDSNIRHVVLADLRLQHRKVMENLISLPNLRRLSFHGCRWVARDTDYAQVCTNRQHAIFTVYIPLFIELRRKFGKSGIRIDFDADGNGYFTAHEEAVRQAHLQGKSNVLPLAAMAIKDKTEELRKAFFETLIAKDKEIMEAELAPLLAEVESLNDLITALKVLVADEHENVDEEIARLQGKADGINERIAPLKAYMEQGETRY</sequence>
<evidence type="ECO:0000256" key="1">
    <source>
        <dbReference type="SAM" id="MobiDB-lite"/>
    </source>
</evidence>
<dbReference type="RefSeq" id="XP_033584832.1">
    <property type="nucleotide sequence ID" value="XM_033724801.1"/>
</dbReference>
<reference evidence="4" key="2">
    <citation type="submission" date="2020-04" db="EMBL/GenBank/DDBJ databases">
        <authorList>
            <consortium name="NCBI Genome Project"/>
        </authorList>
    </citation>
    <scope>NUCLEOTIDE SEQUENCE</scope>
    <source>
        <strain evidence="4">CBS 304.34</strain>
    </source>
</reference>
<name>A0A6A6ZAK5_9PEZI</name>
<keyword evidence="3" id="KW-1185">Reference proteome</keyword>
<feature type="compositionally biased region" description="Basic and acidic residues" evidence="1">
    <location>
        <begin position="78"/>
        <end position="93"/>
    </location>
</feature>
<evidence type="ECO:0000313" key="3">
    <source>
        <dbReference type="Proteomes" id="UP000504636"/>
    </source>
</evidence>
<gene>
    <name evidence="2 4" type="ORF">BDZ99DRAFT_514084</name>
</gene>
<dbReference type="GeneID" id="54465694"/>
<organism evidence="2">
    <name type="scientific">Mytilinidion resinicola</name>
    <dbReference type="NCBI Taxonomy" id="574789"/>
    <lineage>
        <taxon>Eukaryota</taxon>
        <taxon>Fungi</taxon>
        <taxon>Dikarya</taxon>
        <taxon>Ascomycota</taxon>
        <taxon>Pezizomycotina</taxon>
        <taxon>Dothideomycetes</taxon>
        <taxon>Pleosporomycetidae</taxon>
        <taxon>Mytilinidiales</taxon>
        <taxon>Mytilinidiaceae</taxon>
        <taxon>Mytilinidion</taxon>
    </lineage>
</organism>
<feature type="region of interest" description="Disordered" evidence="1">
    <location>
        <begin position="1"/>
        <end position="105"/>
    </location>
</feature>